<sequence length="225" mass="25301">MISLNVIATLRTCYTDKFGVPRQSGLAPDAWGIIEFEPAYRRVEAVRGIEAFSHLWLITQFHLVKEEPTSLTVRPPRLGGNERRGVFATRSPFRPNRLTLSVVKLDRVELEGDMAPRLFVSGVDLVDGTPVFDIKPYVRYADSIPDARSGFADAVPARVPVIWECESRVPDEVRVIIDQSLALQPQPAYHEDGNREYATEISGWRVRWASTEAGMLVKACDQHNP</sequence>
<dbReference type="SUPFAM" id="SSF118196">
    <property type="entry name" value="YaeB-like"/>
    <property type="match status" value="1"/>
</dbReference>
<evidence type="ECO:0000259" key="3">
    <source>
        <dbReference type="PROSITE" id="PS51668"/>
    </source>
</evidence>
<feature type="domain" description="TsaA-like" evidence="3">
    <location>
        <begin position="4"/>
        <end position="146"/>
    </location>
</feature>
<dbReference type="RefSeq" id="WP_146849086.1">
    <property type="nucleotide sequence ID" value="NZ_BKAG01000004.1"/>
</dbReference>
<dbReference type="GO" id="GO:0032259">
    <property type="term" value="P:methylation"/>
    <property type="evidence" value="ECO:0007669"/>
    <property type="project" value="UniProtKB-KW"/>
</dbReference>
<keyword evidence="5" id="KW-1185">Reference proteome</keyword>
<evidence type="ECO:0000256" key="1">
    <source>
        <dbReference type="ARBA" id="ARBA00022691"/>
    </source>
</evidence>
<dbReference type="CDD" id="cd09281">
    <property type="entry name" value="UPF0066"/>
    <property type="match status" value="1"/>
</dbReference>
<dbReference type="PROSITE" id="PS01318">
    <property type="entry name" value="TSAA_1"/>
    <property type="match status" value="1"/>
</dbReference>
<evidence type="ECO:0000256" key="2">
    <source>
        <dbReference type="ARBA" id="ARBA00033753"/>
    </source>
</evidence>
<comment type="similarity">
    <text evidence="2">Belongs to the tRNA methyltransferase O family.</text>
</comment>
<comment type="caution">
    <text evidence="4">The sequence shown here is derived from an EMBL/GenBank/DDBJ whole genome shotgun (WGS) entry which is preliminary data.</text>
</comment>
<keyword evidence="1" id="KW-0949">S-adenosyl-L-methionine</keyword>
<keyword evidence="4" id="KW-0808">Transferase</keyword>
<evidence type="ECO:0000313" key="5">
    <source>
        <dbReference type="Proteomes" id="UP000321577"/>
    </source>
</evidence>
<dbReference type="Pfam" id="PF01980">
    <property type="entry name" value="TrmO_N"/>
    <property type="match status" value="1"/>
</dbReference>
<dbReference type="AlphaFoldDB" id="A0A512M4G2"/>
<dbReference type="InterPro" id="IPR036414">
    <property type="entry name" value="YaeB_N_sf"/>
</dbReference>
<reference evidence="4 5" key="1">
    <citation type="submission" date="2019-07" db="EMBL/GenBank/DDBJ databases">
        <title>Whole genome shotgun sequence of Brevifollis gellanilyticus NBRC 108608.</title>
        <authorList>
            <person name="Hosoyama A."/>
            <person name="Uohara A."/>
            <person name="Ohji S."/>
            <person name="Ichikawa N."/>
        </authorList>
    </citation>
    <scope>NUCLEOTIDE SEQUENCE [LARGE SCALE GENOMIC DNA]</scope>
    <source>
        <strain evidence="4 5">NBRC 108608</strain>
    </source>
</reference>
<evidence type="ECO:0000313" key="4">
    <source>
        <dbReference type="EMBL" id="GEP41626.1"/>
    </source>
</evidence>
<dbReference type="InterPro" id="IPR040372">
    <property type="entry name" value="YaeB-like"/>
</dbReference>
<name>A0A512M4G2_9BACT</name>
<keyword evidence="4" id="KW-0489">Methyltransferase</keyword>
<dbReference type="InterPro" id="IPR023370">
    <property type="entry name" value="TrmO-like_N"/>
</dbReference>
<organism evidence="4 5">
    <name type="scientific">Brevifollis gellanilyticus</name>
    <dbReference type="NCBI Taxonomy" id="748831"/>
    <lineage>
        <taxon>Bacteria</taxon>
        <taxon>Pseudomonadati</taxon>
        <taxon>Verrucomicrobiota</taxon>
        <taxon>Verrucomicrobiia</taxon>
        <taxon>Verrucomicrobiales</taxon>
        <taxon>Verrucomicrobiaceae</taxon>
    </lineage>
</organism>
<dbReference type="PROSITE" id="PS51668">
    <property type="entry name" value="TSAA_2"/>
    <property type="match status" value="1"/>
</dbReference>
<dbReference type="PANTHER" id="PTHR12818">
    <property type="entry name" value="TRNA (ADENINE(37)-N6)-METHYLTRANSFERASE"/>
    <property type="match status" value="1"/>
</dbReference>
<dbReference type="InterPro" id="IPR023368">
    <property type="entry name" value="UPF0066_cons_site"/>
</dbReference>
<dbReference type="OrthoDB" id="9804309at2"/>
<accession>A0A512M4G2</accession>
<dbReference type="NCBIfam" id="TIGR00104">
    <property type="entry name" value="tRNA_TsaA"/>
    <property type="match status" value="1"/>
</dbReference>
<gene>
    <name evidence="4" type="ORF">BGE01nite_09170</name>
</gene>
<dbReference type="PANTHER" id="PTHR12818:SF0">
    <property type="entry name" value="TRNA (ADENINE(37)-N6)-METHYLTRANSFERASE"/>
    <property type="match status" value="1"/>
</dbReference>
<dbReference type="Gene3D" id="3.30.2310.10">
    <property type="entry name" value="YaeB-like"/>
    <property type="match status" value="1"/>
</dbReference>
<dbReference type="Gene3D" id="2.40.30.70">
    <property type="entry name" value="YaeB-like"/>
    <property type="match status" value="1"/>
</dbReference>
<dbReference type="EMBL" id="BKAG01000004">
    <property type="protein sequence ID" value="GEP41626.1"/>
    <property type="molecule type" value="Genomic_DNA"/>
</dbReference>
<protein>
    <submittedName>
        <fullName evidence="4">tRNA (N6-threonylcarbamoyladenosine(37)-N6)-methyltransferase TrmO</fullName>
    </submittedName>
</protein>
<dbReference type="InterPro" id="IPR036413">
    <property type="entry name" value="YaeB-like_sf"/>
</dbReference>
<proteinExistence type="inferred from homology"/>
<dbReference type="GO" id="GO:0008168">
    <property type="term" value="F:methyltransferase activity"/>
    <property type="evidence" value="ECO:0007669"/>
    <property type="project" value="UniProtKB-KW"/>
</dbReference>
<dbReference type="Proteomes" id="UP000321577">
    <property type="component" value="Unassembled WGS sequence"/>
</dbReference>